<protein>
    <recommendedName>
        <fullName evidence="2">Heparan-alpha-glucosaminide N-acetyltransferase catalytic domain-containing protein</fullName>
    </recommendedName>
</protein>
<feature type="transmembrane region" description="Helical" evidence="1">
    <location>
        <begin position="223"/>
        <end position="241"/>
    </location>
</feature>
<dbReference type="Pfam" id="PF07786">
    <property type="entry name" value="HGSNAT_cat"/>
    <property type="match status" value="1"/>
</dbReference>
<evidence type="ECO:0000256" key="1">
    <source>
        <dbReference type="SAM" id="Phobius"/>
    </source>
</evidence>
<organism evidence="3 4">
    <name type="scientific">Gallaecimonas xiamenensis 3-C-1</name>
    <dbReference type="NCBI Taxonomy" id="745411"/>
    <lineage>
        <taxon>Bacteria</taxon>
        <taxon>Pseudomonadati</taxon>
        <taxon>Pseudomonadota</taxon>
        <taxon>Gammaproteobacteria</taxon>
        <taxon>Enterobacterales</taxon>
        <taxon>Gallaecimonadaceae</taxon>
        <taxon>Gallaecimonas</taxon>
    </lineage>
</organism>
<dbReference type="PANTHER" id="PTHR40407:SF1">
    <property type="entry name" value="HEPARAN-ALPHA-GLUCOSAMINIDE N-ACETYLTRANSFERASE CATALYTIC DOMAIN-CONTAINING PROTEIN"/>
    <property type="match status" value="1"/>
</dbReference>
<gene>
    <name evidence="3" type="ORF">B3C1_09003</name>
</gene>
<accession>K2JU69</accession>
<dbReference type="OrthoDB" id="508112at2"/>
<dbReference type="PATRIC" id="fig|745411.4.peg.1761"/>
<dbReference type="RefSeq" id="WP_008484342.1">
    <property type="nucleotide sequence ID" value="NZ_AMRI01000011.1"/>
</dbReference>
<keyword evidence="4" id="KW-1185">Reference proteome</keyword>
<name>K2JU69_9GAMM</name>
<comment type="caution">
    <text evidence="3">The sequence shown here is derived from an EMBL/GenBank/DDBJ whole genome shotgun (WGS) entry which is preliminary data.</text>
</comment>
<keyword evidence="1" id="KW-1133">Transmembrane helix</keyword>
<dbReference type="eggNOG" id="COG3503">
    <property type="taxonomic scope" value="Bacteria"/>
</dbReference>
<keyword evidence="1" id="KW-0812">Transmembrane</keyword>
<evidence type="ECO:0000313" key="3">
    <source>
        <dbReference type="EMBL" id="EKE73944.1"/>
    </source>
</evidence>
<evidence type="ECO:0000313" key="4">
    <source>
        <dbReference type="Proteomes" id="UP000006755"/>
    </source>
</evidence>
<feature type="transmembrane region" description="Helical" evidence="1">
    <location>
        <begin position="310"/>
        <end position="330"/>
    </location>
</feature>
<feature type="domain" description="Heparan-alpha-glucosaminide N-acetyltransferase catalytic" evidence="2">
    <location>
        <begin position="10"/>
        <end position="214"/>
    </location>
</feature>
<feature type="transmembrane region" description="Helical" evidence="1">
    <location>
        <begin position="141"/>
        <end position="161"/>
    </location>
</feature>
<sequence length="377" mass="41909">MPSETALNRRIGSIDMMRGLVMLLMLVDHVRERFYLHMQVTDPMTLDSTSPGLFLSRFAAHFCAPTFVFLTGLSAWLYSQKPGRSARSFLAKRGLFLIALELTLVTFSWMGSYQTLYLQVIWAIGLSMLALAALASLPRPWLLALGLVIVFGHNLLSPISLQPGDWGYSLWTVLHDRGYLISQGPLAVKVSYPVLPWIGVILLGYGAGPLYGRTLPAARRHQWLLALGLGCLVLFALLRGLNLYGESLPWQQGSNLGWTLMSLFNLTKYPPSLAFLLVTLGGMFLGLLAFERPLGRLGSWLSDFGAAPMFFYLLHLYVLLGLYSLAIALLGPNHGTLLGVDSIAWVWLISAALALYFPTRAFSAFKQRQPWPLLKYL</sequence>
<dbReference type="Proteomes" id="UP000006755">
    <property type="component" value="Unassembled WGS sequence"/>
</dbReference>
<evidence type="ECO:0000259" key="2">
    <source>
        <dbReference type="Pfam" id="PF07786"/>
    </source>
</evidence>
<feature type="transmembrane region" description="Helical" evidence="1">
    <location>
        <begin position="342"/>
        <end position="359"/>
    </location>
</feature>
<feature type="transmembrane region" description="Helical" evidence="1">
    <location>
        <begin position="58"/>
        <end position="78"/>
    </location>
</feature>
<feature type="transmembrane region" description="Helical" evidence="1">
    <location>
        <begin position="116"/>
        <end position="134"/>
    </location>
</feature>
<feature type="transmembrane region" description="Helical" evidence="1">
    <location>
        <begin position="90"/>
        <end position="110"/>
    </location>
</feature>
<feature type="transmembrane region" description="Helical" evidence="1">
    <location>
        <begin position="194"/>
        <end position="211"/>
    </location>
</feature>
<dbReference type="AlphaFoldDB" id="K2JU69"/>
<keyword evidence="1" id="KW-0472">Membrane</keyword>
<dbReference type="STRING" id="745411.B3C1_09003"/>
<reference evidence="3 4" key="1">
    <citation type="journal article" date="2012" name="J. Bacteriol.">
        <title>Genome Sequence of Gallaecimonas xiamenensis Type Strain 3-C-1.</title>
        <authorList>
            <person name="Lai Q."/>
            <person name="Wang L."/>
            <person name="Wang W."/>
            <person name="Shao Z."/>
        </authorList>
    </citation>
    <scope>NUCLEOTIDE SEQUENCE [LARGE SCALE GENOMIC DNA]</scope>
    <source>
        <strain evidence="3 4">3-C-1</strain>
    </source>
</reference>
<feature type="transmembrane region" description="Helical" evidence="1">
    <location>
        <begin position="269"/>
        <end position="290"/>
    </location>
</feature>
<proteinExistence type="predicted"/>
<dbReference type="PANTHER" id="PTHR40407">
    <property type="entry name" value="MEMBRANE PROTEIN-LIKE PROTEIN"/>
    <property type="match status" value="1"/>
</dbReference>
<dbReference type="InterPro" id="IPR012429">
    <property type="entry name" value="HGSNAT_cat"/>
</dbReference>
<dbReference type="EMBL" id="AMRI01000011">
    <property type="protein sequence ID" value="EKE73944.1"/>
    <property type="molecule type" value="Genomic_DNA"/>
</dbReference>